<keyword evidence="3" id="KW-1185">Reference proteome</keyword>
<dbReference type="SUPFAM" id="SSF48726">
    <property type="entry name" value="Immunoglobulin"/>
    <property type="match status" value="1"/>
</dbReference>
<sequence>MISVKLTVIEETVSEPVVAFIGNPRDSCVGLPVSIDCRSTTGRHLQYSWYNQRNRVVIGSNTLKIQCDKLTQADEYYCEASNNKNKISSSVIRAELLDSTDNICKYILILQAISECNGVMETGSGTECSGVVETGSGTECSGVVETGSGTECSGVVETGSGTECSGVMETGSGIEGSGVVETGSGTECSGVVETGSDFHQERSSSLRKVSEKDVYMTISSYQHSEASNEQSDRCPE</sequence>
<proteinExistence type="predicted"/>
<protein>
    <submittedName>
        <fullName evidence="2">CMRF35-like molecule 5</fullName>
    </submittedName>
</protein>
<dbReference type="PROSITE" id="PS50835">
    <property type="entry name" value="IG_LIKE"/>
    <property type="match status" value="1"/>
</dbReference>
<evidence type="ECO:0000313" key="2">
    <source>
        <dbReference type="EMBL" id="CAH2220236.1"/>
    </source>
</evidence>
<evidence type="ECO:0000313" key="3">
    <source>
        <dbReference type="Proteomes" id="UP001295444"/>
    </source>
</evidence>
<gene>
    <name evidence="2" type="ORF">PECUL_23A001069</name>
</gene>
<dbReference type="EMBL" id="OW240912">
    <property type="protein sequence ID" value="CAH2220236.1"/>
    <property type="molecule type" value="Genomic_DNA"/>
</dbReference>
<organism evidence="2 3">
    <name type="scientific">Pelobates cultripes</name>
    <name type="common">Western spadefoot toad</name>
    <dbReference type="NCBI Taxonomy" id="61616"/>
    <lineage>
        <taxon>Eukaryota</taxon>
        <taxon>Metazoa</taxon>
        <taxon>Chordata</taxon>
        <taxon>Craniata</taxon>
        <taxon>Vertebrata</taxon>
        <taxon>Euteleostomi</taxon>
        <taxon>Amphibia</taxon>
        <taxon>Batrachia</taxon>
        <taxon>Anura</taxon>
        <taxon>Pelobatoidea</taxon>
        <taxon>Pelobatidae</taxon>
        <taxon>Pelobates</taxon>
    </lineage>
</organism>
<accession>A0AAD1QYJ1</accession>
<dbReference type="InterPro" id="IPR013783">
    <property type="entry name" value="Ig-like_fold"/>
</dbReference>
<dbReference type="InterPro" id="IPR036179">
    <property type="entry name" value="Ig-like_dom_sf"/>
</dbReference>
<feature type="domain" description="Ig-like" evidence="1">
    <location>
        <begin position="16"/>
        <end position="88"/>
    </location>
</feature>
<dbReference type="Gene3D" id="2.60.40.10">
    <property type="entry name" value="Immunoglobulins"/>
    <property type="match status" value="1"/>
</dbReference>
<dbReference type="InterPro" id="IPR007110">
    <property type="entry name" value="Ig-like_dom"/>
</dbReference>
<evidence type="ECO:0000259" key="1">
    <source>
        <dbReference type="PROSITE" id="PS50835"/>
    </source>
</evidence>
<dbReference type="Proteomes" id="UP001295444">
    <property type="component" value="Chromosome 01"/>
</dbReference>
<name>A0AAD1QYJ1_PELCU</name>
<reference evidence="2" key="1">
    <citation type="submission" date="2022-03" db="EMBL/GenBank/DDBJ databases">
        <authorList>
            <person name="Alioto T."/>
            <person name="Alioto T."/>
            <person name="Gomez Garrido J."/>
        </authorList>
    </citation>
    <scope>NUCLEOTIDE SEQUENCE</scope>
</reference>
<dbReference type="AlphaFoldDB" id="A0AAD1QYJ1"/>